<dbReference type="GO" id="GO:0016832">
    <property type="term" value="F:aldehyde-lyase activity"/>
    <property type="evidence" value="ECO:0007669"/>
    <property type="project" value="TreeGrafter"/>
</dbReference>
<dbReference type="GO" id="GO:0005737">
    <property type="term" value="C:cytoplasm"/>
    <property type="evidence" value="ECO:0007669"/>
    <property type="project" value="TreeGrafter"/>
</dbReference>
<dbReference type="PANTHER" id="PTHR30502">
    <property type="entry name" value="2-KETO-3-DEOXY-L-RHAMNONATE ALDOLASE"/>
    <property type="match status" value="1"/>
</dbReference>
<dbReference type="PANTHER" id="PTHR30502:SF0">
    <property type="entry name" value="PHOSPHOENOLPYRUVATE CARBOXYLASE FAMILY PROTEIN"/>
    <property type="match status" value="1"/>
</dbReference>
<protein>
    <submittedName>
        <fullName evidence="5">Siderophore biosynthesis protein SbnG</fullName>
    </submittedName>
</protein>
<dbReference type="SUPFAM" id="SSF51621">
    <property type="entry name" value="Phosphoenolpyruvate/pyruvate domain"/>
    <property type="match status" value="1"/>
</dbReference>
<keyword evidence="2" id="KW-0479">Metal-binding</keyword>
<keyword evidence="6" id="KW-1185">Reference proteome</keyword>
<keyword evidence="3" id="KW-0456">Lyase</keyword>
<organism evidence="5 6">
    <name type="scientific">Dulcicalothrix desertica PCC 7102</name>
    <dbReference type="NCBI Taxonomy" id="232991"/>
    <lineage>
        <taxon>Bacteria</taxon>
        <taxon>Bacillati</taxon>
        <taxon>Cyanobacteriota</taxon>
        <taxon>Cyanophyceae</taxon>
        <taxon>Nostocales</taxon>
        <taxon>Calotrichaceae</taxon>
        <taxon>Dulcicalothrix</taxon>
    </lineage>
</organism>
<evidence type="ECO:0000313" key="6">
    <source>
        <dbReference type="Proteomes" id="UP000271624"/>
    </source>
</evidence>
<dbReference type="InterPro" id="IPR040442">
    <property type="entry name" value="Pyrv_kinase-like_dom_sf"/>
</dbReference>
<dbReference type="InterPro" id="IPR050251">
    <property type="entry name" value="HpcH-HpaI_aldolase"/>
</dbReference>
<comment type="caution">
    <text evidence="5">The sequence shown here is derived from an EMBL/GenBank/DDBJ whole genome shotgun (WGS) entry which is preliminary data.</text>
</comment>
<reference evidence="5" key="2">
    <citation type="journal article" date="2019" name="Genome Biol. Evol.">
        <title>Day and night: Metabolic profiles and evolutionary relationships of six axenic non-marine cyanobacteria.</title>
        <authorList>
            <person name="Will S.E."/>
            <person name="Henke P."/>
            <person name="Boedeker C."/>
            <person name="Huang S."/>
            <person name="Brinkmann H."/>
            <person name="Rohde M."/>
            <person name="Jarek M."/>
            <person name="Friedl T."/>
            <person name="Seufert S."/>
            <person name="Schumacher M."/>
            <person name="Overmann J."/>
            <person name="Neumann-Schaal M."/>
            <person name="Petersen J."/>
        </authorList>
    </citation>
    <scope>NUCLEOTIDE SEQUENCE [LARGE SCALE GENOMIC DNA]</scope>
    <source>
        <strain evidence="5">PCC 7102</strain>
    </source>
</reference>
<evidence type="ECO:0000259" key="4">
    <source>
        <dbReference type="Pfam" id="PF03328"/>
    </source>
</evidence>
<dbReference type="EMBL" id="RSCL01000033">
    <property type="protein sequence ID" value="RUS97365.1"/>
    <property type="molecule type" value="Genomic_DNA"/>
</dbReference>
<proteinExistence type="inferred from homology"/>
<feature type="domain" description="HpcH/HpaI aldolase/citrate lyase" evidence="4">
    <location>
        <begin position="22"/>
        <end position="245"/>
    </location>
</feature>
<gene>
    <name evidence="5" type="ORF">DSM106972_084680</name>
</gene>
<name>A0A3S1AB68_9CYAN</name>
<dbReference type="Pfam" id="PF03328">
    <property type="entry name" value="HpcH_HpaI"/>
    <property type="match status" value="1"/>
</dbReference>
<dbReference type="Gene3D" id="3.20.20.60">
    <property type="entry name" value="Phosphoenolpyruvate-binding domains"/>
    <property type="match status" value="1"/>
</dbReference>
<reference evidence="5" key="1">
    <citation type="submission" date="2018-12" db="EMBL/GenBank/DDBJ databases">
        <authorList>
            <person name="Will S."/>
            <person name="Neumann-Schaal M."/>
            <person name="Henke P."/>
        </authorList>
    </citation>
    <scope>NUCLEOTIDE SEQUENCE</scope>
    <source>
        <strain evidence="5">PCC 7102</strain>
    </source>
</reference>
<dbReference type="Proteomes" id="UP000271624">
    <property type="component" value="Unassembled WGS sequence"/>
</dbReference>
<dbReference type="AlphaFoldDB" id="A0A3S1AB68"/>
<dbReference type="GO" id="GO:0046872">
    <property type="term" value="F:metal ion binding"/>
    <property type="evidence" value="ECO:0007669"/>
    <property type="project" value="UniProtKB-KW"/>
</dbReference>
<evidence type="ECO:0000256" key="3">
    <source>
        <dbReference type="ARBA" id="ARBA00023239"/>
    </source>
</evidence>
<evidence type="ECO:0000256" key="1">
    <source>
        <dbReference type="ARBA" id="ARBA00005568"/>
    </source>
</evidence>
<dbReference type="OrthoDB" id="86160at2"/>
<evidence type="ECO:0000256" key="2">
    <source>
        <dbReference type="ARBA" id="ARBA00022723"/>
    </source>
</evidence>
<dbReference type="RefSeq" id="WP_127086491.1">
    <property type="nucleotide sequence ID" value="NZ_RSCL01000033.1"/>
</dbReference>
<evidence type="ECO:0000313" key="5">
    <source>
        <dbReference type="EMBL" id="RUS97365.1"/>
    </source>
</evidence>
<sequence>MINPRKNQLKQKLQRGEVVIGPFINCSDPTFIEICGYAGFDFAVIDMEHSPLHTLAAENLCRAAECAGISPVIRVRKNDAPQIQRALDIGSAGVQVPQIETQQDASACVKAAKYSPLGTRGLSFGTRAGMYTAAGTLITDQLNQESLVVVHVEGKRGVENITEIVSVPHIDVIFLGPYDLSQSLGIPGQVGDQRVINLMQQCITTIRNAGKVVGTFADNPEVAKRWIDAGIQYIGLGVDVSIFLRACQTLVKAVKD</sequence>
<accession>A0A3S1AB68</accession>
<dbReference type="InterPro" id="IPR005000">
    <property type="entry name" value="Aldolase/citrate-lyase_domain"/>
</dbReference>
<comment type="similarity">
    <text evidence="1">Belongs to the HpcH/HpaI aldolase family.</text>
</comment>
<dbReference type="InterPro" id="IPR015813">
    <property type="entry name" value="Pyrv/PenolPyrv_kinase-like_dom"/>
</dbReference>